<evidence type="ECO:0000256" key="2">
    <source>
        <dbReference type="ARBA" id="ARBA00022448"/>
    </source>
</evidence>
<dbReference type="EMBL" id="JNVM01000017">
    <property type="protein sequence ID" value="KEQ24051.1"/>
    <property type="molecule type" value="Genomic_DNA"/>
</dbReference>
<reference evidence="8 9" key="1">
    <citation type="submission" date="2014-06" db="EMBL/GenBank/DDBJ databases">
        <title>Draft genome sequence of Paenibacillus sp. MSt1.</title>
        <authorList>
            <person name="Aw Y.K."/>
            <person name="Ong K.S."/>
            <person name="Gan H.M."/>
            <person name="Lee S.M."/>
        </authorList>
    </citation>
    <scope>NUCLEOTIDE SEQUENCE [LARGE SCALE GENOMIC DNA]</scope>
    <source>
        <strain evidence="8 9">MSt1</strain>
    </source>
</reference>
<feature type="transmembrane region" description="Helical" evidence="6">
    <location>
        <begin position="84"/>
        <end position="102"/>
    </location>
</feature>
<evidence type="ECO:0000256" key="3">
    <source>
        <dbReference type="ARBA" id="ARBA00022692"/>
    </source>
</evidence>
<keyword evidence="9" id="KW-1185">Reference proteome</keyword>
<keyword evidence="3 6" id="KW-0812">Transmembrane</keyword>
<dbReference type="AlphaFoldDB" id="A0A081P028"/>
<name>A0A081P028_9BACL</name>
<feature type="transmembrane region" description="Helical" evidence="6">
    <location>
        <begin position="143"/>
        <end position="164"/>
    </location>
</feature>
<evidence type="ECO:0000256" key="6">
    <source>
        <dbReference type="SAM" id="Phobius"/>
    </source>
</evidence>
<dbReference type="GO" id="GO:0005886">
    <property type="term" value="C:plasma membrane"/>
    <property type="evidence" value="ECO:0007669"/>
    <property type="project" value="UniProtKB-SubCell"/>
</dbReference>
<dbReference type="InterPro" id="IPR020846">
    <property type="entry name" value="MFS_dom"/>
</dbReference>
<dbReference type="eggNOG" id="COG2814">
    <property type="taxonomic scope" value="Bacteria"/>
</dbReference>
<keyword evidence="5 6" id="KW-0472">Membrane</keyword>
<evidence type="ECO:0000313" key="9">
    <source>
        <dbReference type="Proteomes" id="UP000028123"/>
    </source>
</evidence>
<gene>
    <name evidence="8" type="ORF">ET33_10075</name>
</gene>
<protein>
    <submittedName>
        <fullName evidence="8">Major facilitator transporter</fullName>
    </submittedName>
</protein>
<accession>A0A081P028</accession>
<feature type="transmembrane region" description="Helical" evidence="6">
    <location>
        <begin position="296"/>
        <end position="319"/>
    </location>
</feature>
<dbReference type="PROSITE" id="PS50850">
    <property type="entry name" value="MFS"/>
    <property type="match status" value="1"/>
</dbReference>
<feature type="transmembrane region" description="Helical" evidence="6">
    <location>
        <begin position="264"/>
        <end position="284"/>
    </location>
</feature>
<evidence type="ECO:0000256" key="4">
    <source>
        <dbReference type="ARBA" id="ARBA00022989"/>
    </source>
</evidence>
<feature type="transmembrane region" description="Helical" evidence="6">
    <location>
        <begin position="21"/>
        <end position="40"/>
    </location>
</feature>
<dbReference type="PANTHER" id="PTHR23525">
    <property type="entry name" value="TRANSPORTER, PUTATIVE-RELATED"/>
    <property type="match status" value="1"/>
</dbReference>
<dbReference type="Gene3D" id="1.20.1250.20">
    <property type="entry name" value="MFS general substrate transporter like domains"/>
    <property type="match status" value="2"/>
</dbReference>
<evidence type="ECO:0000256" key="1">
    <source>
        <dbReference type="ARBA" id="ARBA00004651"/>
    </source>
</evidence>
<feature type="transmembrane region" description="Helical" evidence="6">
    <location>
        <begin position="108"/>
        <end position="131"/>
    </location>
</feature>
<dbReference type="OrthoDB" id="9810492at2"/>
<feature type="transmembrane region" description="Helical" evidence="6">
    <location>
        <begin position="225"/>
        <end position="252"/>
    </location>
</feature>
<feature type="domain" description="Major facilitator superfamily (MFS) profile" evidence="7">
    <location>
        <begin position="18"/>
        <end position="412"/>
    </location>
</feature>
<sequence>MSVLLYEWKMQFLGYSRNLRLFLCFNFVWNLGLGMFSLVYNLYVKALGYDQMMVGHIVGMAAMAAAIVLVPAGIMNDRFGPKRLVSIGGFLVIAALTARSLIDGEQGLLVSAFLGGMTLAVVSATVIPFMANHSTPSQRVHLFSLNLALIMFASVIGNVFGGFLTDMLQFSFGLDGVLSLRLTLLTGVGIAALGLIPVLMLKGAREERSSGGKLSWRHAVQHHKASLQVIGLFVMLGLMTSTAGGMVVPYLNVYFEDRFGASKSVIGVIVSLGQGATALAYLIGPVIARRLGEAKAVIVLQLCSIPFLLITAFSTNLMIASGGYLFRQALMNAANPFYNTIKMKYVDRSMRGLASSSGEAVFNLGWFLASPVSTGLVAQYGSYYGYVYAFSITAVVYTVVSVLFYVFFGKSRFKPVEAEETAA</sequence>
<organism evidence="8 9">
    <name type="scientific">Paenibacillus tyrfis</name>
    <dbReference type="NCBI Taxonomy" id="1501230"/>
    <lineage>
        <taxon>Bacteria</taxon>
        <taxon>Bacillati</taxon>
        <taxon>Bacillota</taxon>
        <taxon>Bacilli</taxon>
        <taxon>Bacillales</taxon>
        <taxon>Paenibacillaceae</taxon>
        <taxon>Paenibacillus</taxon>
    </lineage>
</organism>
<dbReference type="GO" id="GO:0022857">
    <property type="term" value="F:transmembrane transporter activity"/>
    <property type="evidence" value="ECO:0007669"/>
    <property type="project" value="InterPro"/>
</dbReference>
<evidence type="ECO:0000259" key="7">
    <source>
        <dbReference type="PROSITE" id="PS50850"/>
    </source>
</evidence>
<dbReference type="Pfam" id="PF07690">
    <property type="entry name" value="MFS_1"/>
    <property type="match status" value="1"/>
</dbReference>
<evidence type="ECO:0000256" key="5">
    <source>
        <dbReference type="ARBA" id="ARBA00023136"/>
    </source>
</evidence>
<dbReference type="InterPro" id="IPR036259">
    <property type="entry name" value="MFS_trans_sf"/>
</dbReference>
<comment type="caution">
    <text evidence="8">The sequence shown here is derived from an EMBL/GenBank/DDBJ whole genome shotgun (WGS) entry which is preliminary data.</text>
</comment>
<feature type="transmembrane region" description="Helical" evidence="6">
    <location>
        <begin position="184"/>
        <end position="204"/>
    </location>
</feature>
<feature type="transmembrane region" description="Helical" evidence="6">
    <location>
        <begin position="52"/>
        <end position="72"/>
    </location>
</feature>
<dbReference type="PANTHER" id="PTHR23525:SF1">
    <property type="entry name" value="NODULIN-LIKE DOMAIN-CONTAINING PROTEIN"/>
    <property type="match status" value="1"/>
</dbReference>
<proteinExistence type="predicted"/>
<keyword evidence="4 6" id="KW-1133">Transmembrane helix</keyword>
<dbReference type="InterPro" id="IPR011701">
    <property type="entry name" value="MFS"/>
</dbReference>
<dbReference type="SUPFAM" id="SSF103473">
    <property type="entry name" value="MFS general substrate transporter"/>
    <property type="match status" value="1"/>
</dbReference>
<comment type="subcellular location">
    <subcellularLocation>
        <location evidence="1">Cell membrane</location>
        <topology evidence="1">Multi-pass membrane protein</topology>
    </subcellularLocation>
</comment>
<evidence type="ECO:0000313" key="8">
    <source>
        <dbReference type="EMBL" id="KEQ24051.1"/>
    </source>
</evidence>
<dbReference type="Proteomes" id="UP000028123">
    <property type="component" value="Unassembled WGS sequence"/>
</dbReference>
<dbReference type="RefSeq" id="WP_036686177.1">
    <property type="nucleotide sequence ID" value="NZ_JNVM01000017.1"/>
</dbReference>
<feature type="transmembrane region" description="Helical" evidence="6">
    <location>
        <begin position="386"/>
        <end position="408"/>
    </location>
</feature>
<keyword evidence="2" id="KW-0813">Transport</keyword>